<reference evidence="2" key="1">
    <citation type="journal article" date="2022" name="Mol. Ecol. Resour.">
        <title>The genomes of chicory, endive, great burdock and yacon provide insights into Asteraceae palaeo-polyploidization history and plant inulin production.</title>
        <authorList>
            <person name="Fan W."/>
            <person name="Wang S."/>
            <person name="Wang H."/>
            <person name="Wang A."/>
            <person name="Jiang F."/>
            <person name="Liu H."/>
            <person name="Zhao H."/>
            <person name="Xu D."/>
            <person name="Zhang Y."/>
        </authorList>
    </citation>
    <scope>NUCLEOTIDE SEQUENCE [LARGE SCALE GENOMIC DNA]</scope>
    <source>
        <strain evidence="2">cv. Yunnan</strain>
    </source>
</reference>
<protein>
    <submittedName>
        <fullName evidence="1">Uncharacterized protein</fullName>
    </submittedName>
</protein>
<dbReference type="EMBL" id="CM042043">
    <property type="protein sequence ID" value="KAI3695182.1"/>
    <property type="molecule type" value="Genomic_DNA"/>
</dbReference>
<evidence type="ECO:0000313" key="1">
    <source>
        <dbReference type="EMBL" id="KAI3695182.1"/>
    </source>
</evidence>
<comment type="caution">
    <text evidence="1">The sequence shown here is derived from an EMBL/GenBank/DDBJ whole genome shotgun (WGS) entry which is preliminary data.</text>
</comment>
<dbReference type="Proteomes" id="UP001056120">
    <property type="component" value="Linkage Group LG26"/>
</dbReference>
<name>A0ACB8ZB06_9ASTR</name>
<proteinExistence type="predicted"/>
<evidence type="ECO:0000313" key="2">
    <source>
        <dbReference type="Proteomes" id="UP001056120"/>
    </source>
</evidence>
<organism evidence="1 2">
    <name type="scientific">Smallanthus sonchifolius</name>
    <dbReference type="NCBI Taxonomy" id="185202"/>
    <lineage>
        <taxon>Eukaryota</taxon>
        <taxon>Viridiplantae</taxon>
        <taxon>Streptophyta</taxon>
        <taxon>Embryophyta</taxon>
        <taxon>Tracheophyta</taxon>
        <taxon>Spermatophyta</taxon>
        <taxon>Magnoliopsida</taxon>
        <taxon>eudicotyledons</taxon>
        <taxon>Gunneridae</taxon>
        <taxon>Pentapetalae</taxon>
        <taxon>asterids</taxon>
        <taxon>campanulids</taxon>
        <taxon>Asterales</taxon>
        <taxon>Asteraceae</taxon>
        <taxon>Asteroideae</taxon>
        <taxon>Heliantheae alliance</taxon>
        <taxon>Millerieae</taxon>
        <taxon>Smallanthus</taxon>
    </lineage>
</organism>
<sequence length="284" mass="31867">MALISFLVIAANSNIYFRQLSRLVVLYGCSQEGGDGPISGRGRAVLWNPSVRKVVDVVVPNVGNGIMYETVLGFGVCCESTDPKIVKITHINNGISCIPWQIEVFTLSTGAWRNPYRNLPCESIRFRYVRVAIDGFLYWLAMIRLTTSVWMMEDGVPESFTKLFTVQTPNASEATSVWMMEDGVPESFTKLFTVQTPNASVHGFRKSGEAIIVITKEDDRIISDGSFAVYDPYSKQINDLGITGFATSLVFPYMETLLLLDQPDFIIYDNGKRYIENFKVRSCE</sequence>
<keyword evidence="2" id="KW-1185">Reference proteome</keyword>
<gene>
    <name evidence="1" type="ORF">L1987_78171</name>
</gene>
<accession>A0ACB8ZB06</accession>
<reference evidence="1 2" key="2">
    <citation type="journal article" date="2022" name="Mol. Ecol. Resour.">
        <title>The genomes of chicory, endive, great burdock and yacon provide insights into Asteraceae paleo-polyploidization history and plant inulin production.</title>
        <authorList>
            <person name="Fan W."/>
            <person name="Wang S."/>
            <person name="Wang H."/>
            <person name="Wang A."/>
            <person name="Jiang F."/>
            <person name="Liu H."/>
            <person name="Zhao H."/>
            <person name="Xu D."/>
            <person name="Zhang Y."/>
        </authorList>
    </citation>
    <scope>NUCLEOTIDE SEQUENCE [LARGE SCALE GENOMIC DNA]</scope>
    <source>
        <strain evidence="2">cv. Yunnan</strain>
        <tissue evidence="1">Leaves</tissue>
    </source>
</reference>